<dbReference type="Pfam" id="PF14541">
    <property type="entry name" value="TAXi_C"/>
    <property type="match status" value="1"/>
</dbReference>
<keyword evidence="11" id="KW-1185">Reference proteome</keyword>
<dbReference type="EMBL" id="JACXVP010000008">
    <property type="protein sequence ID" value="KAG5589172.1"/>
    <property type="molecule type" value="Genomic_DNA"/>
</dbReference>
<dbReference type="InterPro" id="IPR033121">
    <property type="entry name" value="PEPTIDASE_A1"/>
</dbReference>
<dbReference type="InterPro" id="IPR051708">
    <property type="entry name" value="Plant_Aspart_Prot_A1"/>
</dbReference>
<keyword evidence="4" id="KW-0645">Protease</keyword>
<dbReference type="SUPFAM" id="SSF50630">
    <property type="entry name" value="Acid proteases"/>
    <property type="match status" value="1"/>
</dbReference>
<organism evidence="10 11">
    <name type="scientific">Solanum commersonii</name>
    <name type="common">Commerson's wild potato</name>
    <name type="synonym">Commerson's nightshade</name>
    <dbReference type="NCBI Taxonomy" id="4109"/>
    <lineage>
        <taxon>Eukaryota</taxon>
        <taxon>Viridiplantae</taxon>
        <taxon>Streptophyta</taxon>
        <taxon>Embryophyta</taxon>
        <taxon>Tracheophyta</taxon>
        <taxon>Spermatophyta</taxon>
        <taxon>Magnoliopsida</taxon>
        <taxon>eudicotyledons</taxon>
        <taxon>Gunneridae</taxon>
        <taxon>Pentapetalae</taxon>
        <taxon>asterids</taxon>
        <taxon>lamiids</taxon>
        <taxon>Solanales</taxon>
        <taxon>Solanaceae</taxon>
        <taxon>Solanoideae</taxon>
        <taxon>Solaneae</taxon>
        <taxon>Solanum</taxon>
    </lineage>
</organism>
<dbReference type="PROSITE" id="PS51257">
    <property type="entry name" value="PROKAR_LIPOPROTEIN"/>
    <property type="match status" value="1"/>
</dbReference>
<evidence type="ECO:0000256" key="3">
    <source>
        <dbReference type="ARBA" id="ARBA00022525"/>
    </source>
</evidence>
<sequence length="412" mass="45698">MKIKAFTLMPMLVLSSFFHVSLIACRKSVDGFTLDHIHHDSPLSSFYNPSNTPFERLQNAFHHSISRASFFKKKIVNAIQPSIITTSVDGYLMKISIGITPPIDILVIIDTASDLTWTQCVPCIDCFKQLAPIFNPKSSSSYKIIGCNNKICQVDDGFLTCKNNTCNYEAIYDDQSHNDIGDLFIETFTFASTCGGGNVSIVNQMNQEIKGKFSYCFIPLESSTNSNMSSHINFGDNAVMSGPDVVSTPLILSEEEPSFYYLTLESISIGNYKTLPFRSSKISPNDQGNIIIDSGTTYTFVPLDFYANLDKTLLSLINATRKNDPSGFLKLCYESQNGTITVPKIVAHFTNADIELPTTNTFTQLDECLVCFTMLPNDEIAIFGNLAQKNFLTGFDLVANKVSFLPTDCTKH</sequence>
<name>A0A9J5XP96_SOLCO</name>
<evidence type="ECO:0000256" key="5">
    <source>
        <dbReference type="ARBA" id="ARBA00022750"/>
    </source>
</evidence>
<accession>A0A9J5XP96</accession>
<proteinExistence type="inferred from homology"/>
<comment type="similarity">
    <text evidence="2">Belongs to the peptidase A1 family.</text>
</comment>
<dbReference type="InterPro" id="IPR032799">
    <property type="entry name" value="TAXi_C"/>
</dbReference>
<dbReference type="FunFam" id="2.40.70.10:FF:000050">
    <property type="entry name" value="Aspartic proteinase CDR1"/>
    <property type="match status" value="1"/>
</dbReference>
<evidence type="ECO:0000256" key="1">
    <source>
        <dbReference type="ARBA" id="ARBA00004613"/>
    </source>
</evidence>
<keyword evidence="6" id="KW-0378">Hydrolase</keyword>
<evidence type="ECO:0000256" key="6">
    <source>
        <dbReference type="ARBA" id="ARBA00022801"/>
    </source>
</evidence>
<dbReference type="PANTHER" id="PTHR47967:SF59">
    <property type="entry name" value="ASPARTIC PROTEINASE CDR1-LIKE"/>
    <property type="match status" value="1"/>
</dbReference>
<feature type="signal peptide" evidence="8">
    <location>
        <begin position="1"/>
        <end position="25"/>
    </location>
</feature>
<evidence type="ECO:0000256" key="2">
    <source>
        <dbReference type="ARBA" id="ARBA00007447"/>
    </source>
</evidence>
<comment type="caution">
    <text evidence="10">The sequence shown here is derived from an EMBL/GenBank/DDBJ whole genome shotgun (WGS) entry which is preliminary data.</text>
</comment>
<evidence type="ECO:0000313" key="10">
    <source>
        <dbReference type="EMBL" id="KAG5589172.1"/>
    </source>
</evidence>
<dbReference type="CDD" id="cd05476">
    <property type="entry name" value="pepsin_A_like_plant"/>
    <property type="match status" value="1"/>
</dbReference>
<feature type="chain" id="PRO_5039893071" description="Peptidase A1 domain-containing protein" evidence="8">
    <location>
        <begin position="26"/>
        <end position="412"/>
    </location>
</feature>
<dbReference type="InterPro" id="IPR001969">
    <property type="entry name" value="Aspartic_peptidase_AS"/>
</dbReference>
<protein>
    <recommendedName>
        <fullName evidence="9">Peptidase A1 domain-containing protein</fullName>
    </recommendedName>
</protein>
<keyword evidence="8" id="KW-0732">Signal</keyword>
<evidence type="ECO:0000256" key="4">
    <source>
        <dbReference type="ARBA" id="ARBA00022670"/>
    </source>
</evidence>
<gene>
    <name evidence="10" type="ORF">H5410_039686</name>
</gene>
<reference evidence="10 11" key="1">
    <citation type="submission" date="2020-09" db="EMBL/GenBank/DDBJ databases">
        <title>De no assembly of potato wild relative species, Solanum commersonii.</title>
        <authorList>
            <person name="Cho K."/>
        </authorList>
    </citation>
    <scope>NUCLEOTIDE SEQUENCE [LARGE SCALE GENOMIC DNA]</scope>
    <source>
        <strain evidence="10">LZ3.2</strain>
        <tissue evidence="10">Leaf</tissue>
    </source>
</reference>
<evidence type="ECO:0000256" key="7">
    <source>
        <dbReference type="ARBA" id="ARBA00023180"/>
    </source>
</evidence>
<evidence type="ECO:0000256" key="8">
    <source>
        <dbReference type="SAM" id="SignalP"/>
    </source>
</evidence>
<dbReference type="Pfam" id="PF14543">
    <property type="entry name" value="TAXi_N"/>
    <property type="match status" value="1"/>
</dbReference>
<dbReference type="InterPro" id="IPR032861">
    <property type="entry name" value="TAXi_N"/>
</dbReference>
<dbReference type="AlphaFoldDB" id="A0A9J5XP96"/>
<dbReference type="Proteomes" id="UP000824120">
    <property type="component" value="Chromosome 8"/>
</dbReference>
<dbReference type="OrthoDB" id="2747330at2759"/>
<dbReference type="GO" id="GO:0004190">
    <property type="term" value="F:aspartic-type endopeptidase activity"/>
    <property type="evidence" value="ECO:0007669"/>
    <property type="project" value="UniProtKB-KW"/>
</dbReference>
<dbReference type="InterPro" id="IPR034161">
    <property type="entry name" value="Pepsin-like_plant"/>
</dbReference>
<keyword evidence="3" id="KW-0964">Secreted</keyword>
<comment type="subcellular location">
    <subcellularLocation>
        <location evidence="1">Secreted</location>
    </subcellularLocation>
</comment>
<dbReference type="PROSITE" id="PS51767">
    <property type="entry name" value="PEPTIDASE_A1"/>
    <property type="match status" value="1"/>
</dbReference>
<dbReference type="InterPro" id="IPR021109">
    <property type="entry name" value="Peptidase_aspartic_dom_sf"/>
</dbReference>
<keyword evidence="7" id="KW-0325">Glycoprotein</keyword>
<dbReference type="PROSITE" id="PS00141">
    <property type="entry name" value="ASP_PROTEASE"/>
    <property type="match status" value="1"/>
</dbReference>
<dbReference type="GO" id="GO:0005576">
    <property type="term" value="C:extracellular region"/>
    <property type="evidence" value="ECO:0007669"/>
    <property type="project" value="UniProtKB-SubCell"/>
</dbReference>
<keyword evidence="5" id="KW-0064">Aspartyl protease</keyword>
<evidence type="ECO:0000259" key="9">
    <source>
        <dbReference type="PROSITE" id="PS51767"/>
    </source>
</evidence>
<feature type="domain" description="Peptidase A1" evidence="9">
    <location>
        <begin position="91"/>
        <end position="405"/>
    </location>
</feature>
<dbReference type="Gene3D" id="2.40.70.10">
    <property type="entry name" value="Acid Proteases"/>
    <property type="match status" value="2"/>
</dbReference>
<dbReference type="PANTHER" id="PTHR47967">
    <property type="entry name" value="OS07G0603500 PROTEIN-RELATED"/>
    <property type="match status" value="1"/>
</dbReference>
<evidence type="ECO:0000313" key="11">
    <source>
        <dbReference type="Proteomes" id="UP000824120"/>
    </source>
</evidence>
<dbReference type="GO" id="GO:0006508">
    <property type="term" value="P:proteolysis"/>
    <property type="evidence" value="ECO:0007669"/>
    <property type="project" value="UniProtKB-KW"/>
</dbReference>